<evidence type="ECO:0000313" key="2">
    <source>
        <dbReference type="EMBL" id="MCP8937336.1"/>
    </source>
</evidence>
<comment type="caution">
    <text evidence="2">The sequence shown here is derived from an EMBL/GenBank/DDBJ whole genome shotgun (WGS) entry which is preliminary data.</text>
</comment>
<evidence type="ECO:0000313" key="3">
    <source>
        <dbReference type="Proteomes" id="UP001205890"/>
    </source>
</evidence>
<sequence>MQHGVEPVPVGARRQVDALDHGADELHRLGAVRPLEHALERLHLAPVELRQARVEQDGEFGLVVSISPVLERGLLGLQRRHALLHHGLVEPVLDGPHDAGDLAVDLRHLPVALAVVGFAALAGLPEFLLNGRDKLGDEIGGEQPLLQALQHARLDLLAGDGAGIVAEALLAARGAAIAVLADDGVPAAAAAAAHEAGEKEAAAVRLVQRRARGGAYVVRPHLGLSGFHLVPERVVDDAQFRNRLHFPLVWRVRPGDAFARARVLDVAAAVPLQHTAIGGVVEEPGAAVRLAADGRVGPRPATGTGNAFLVQVFRDRLGALAAGELAENPLDDPGLVSLNLPGPATVSRLHDSVAVGEAARDLALQHAAELAPARLLAQVLQPHLRHHAHHGDMDRGDLAERGGEQLHPVKRELVLQVSRIRQPATQPVDGLADHHIEGLAGGVVHQLLEAGPEPARPAQRRVRVRPNHDPPLRRREPAAHLELVLDRGLALQVARVPRVDHRAHRRAPLESTK</sequence>
<reference evidence="2 3" key="1">
    <citation type="submission" date="2022-07" db="EMBL/GenBank/DDBJ databases">
        <authorList>
            <person name="Li W.-J."/>
            <person name="Deng Q.-Q."/>
        </authorList>
    </citation>
    <scope>NUCLEOTIDE SEQUENCE [LARGE SCALE GENOMIC DNA]</scope>
    <source>
        <strain evidence="2 3">SYSU M60028</strain>
    </source>
</reference>
<name>A0ABT1L787_9HYPH</name>
<keyword evidence="3" id="KW-1185">Reference proteome</keyword>
<organism evidence="2 3">
    <name type="scientific">Alsobacter ponti</name>
    <dbReference type="NCBI Taxonomy" id="2962936"/>
    <lineage>
        <taxon>Bacteria</taxon>
        <taxon>Pseudomonadati</taxon>
        <taxon>Pseudomonadota</taxon>
        <taxon>Alphaproteobacteria</taxon>
        <taxon>Hyphomicrobiales</taxon>
        <taxon>Alsobacteraceae</taxon>
        <taxon>Alsobacter</taxon>
    </lineage>
</organism>
<protein>
    <submittedName>
        <fullName evidence="2">Uncharacterized protein</fullName>
    </submittedName>
</protein>
<accession>A0ABT1L787</accession>
<dbReference type="Proteomes" id="UP001205890">
    <property type="component" value="Unassembled WGS sequence"/>
</dbReference>
<dbReference type="EMBL" id="JANCLU010000002">
    <property type="protein sequence ID" value="MCP8937336.1"/>
    <property type="molecule type" value="Genomic_DNA"/>
</dbReference>
<evidence type="ECO:0000256" key="1">
    <source>
        <dbReference type="SAM" id="MobiDB-lite"/>
    </source>
</evidence>
<proteinExistence type="predicted"/>
<gene>
    <name evidence="2" type="ORF">NK718_02310</name>
</gene>
<feature type="region of interest" description="Disordered" evidence="1">
    <location>
        <begin position="453"/>
        <end position="473"/>
    </location>
</feature>